<dbReference type="GO" id="GO:0004035">
    <property type="term" value="F:alkaline phosphatase activity"/>
    <property type="evidence" value="ECO:0007669"/>
    <property type="project" value="TreeGrafter"/>
</dbReference>
<dbReference type="PANTHER" id="PTHR11596">
    <property type="entry name" value="ALKALINE PHOSPHATASE"/>
    <property type="match status" value="1"/>
</dbReference>
<dbReference type="RefSeq" id="WP_013738792.1">
    <property type="nucleotide sequence ID" value="NC_015436.1"/>
</dbReference>
<keyword evidence="4" id="KW-0732">Signal</keyword>
<dbReference type="InterPro" id="IPR017850">
    <property type="entry name" value="Alkaline_phosphatase_core_sf"/>
</dbReference>
<gene>
    <name evidence="5" type="ordered locus">Spico_0158</name>
</gene>
<dbReference type="Pfam" id="PF00245">
    <property type="entry name" value="Alk_phosphatase"/>
    <property type="match status" value="1"/>
</dbReference>
<name>F4GJX1_PARC1</name>
<dbReference type="EMBL" id="CP002659">
    <property type="protein sequence ID" value="AEC01396.1"/>
    <property type="molecule type" value="Genomic_DNA"/>
</dbReference>
<feature type="binding site" evidence="2">
    <location>
        <position position="134"/>
    </location>
    <ligand>
        <name>Mg(2+)</name>
        <dbReference type="ChEBI" id="CHEBI:18420"/>
    </ligand>
</feature>
<dbReference type="Gene3D" id="3.40.720.10">
    <property type="entry name" value="Alkaline Phosphatase, subunit A"/>
    <property type="match status" value="1"/>
</dbReference>
<feature type="binding site" evidence="2">
    <location>
        <position position="244"/>
    </location>
    <ligand>
        <name>Mg(2+)</name>
        <dbReference type="ChEBI" id="CHEBI:18420"/>
    </ligand>
</feature>
<dbReference type="HOGENOM" id="CLU_008539_3_0_12"/>
<comment type="cofactor">
    <cofactor evidence="2">
        <name>Zn(2+)</name>
        <dbReference type="ChEBI" id="CHEBI:29105"/>
    </cofactor>
    <text evidence="2">Binds 2 Zn(2+) ions.</text>
</comment>
<feature type="binding site" evidence="2">
    <location>
        <position position="388"/>
    </location>
    <ligand>
        <name>Zn(2+)</name>
        <dbReference type="ChEBI" id="CHEBI:29105"/>
        <label>2</label>
    </ligand>
</feature>
<dbReference type="PANTHER" id="PTHR11596:SF72">
    <property type="entry name" value="ALKALINE PHOSPHATASE"/>
    <property type="match status" value="1"/>
</dbReference>
<evidence type="ECO:0000313" key="6">
    <source>
        <dbReference type="Proteomes" id="UP000007939"/>
    </source>
</evidence>
<dbReference type="Proteomes" id="UP000007939">
    <property type="component" value="Chromosome"/>
</dbReference>
<dbReference type="STRING" id="760011.Spico_0158"/>
<feature type="binding site" evidence="2">
    <location>
        <position position="431"/>
    </location>
    <ligand>
        <name>Zn(2+)</name>
        <dbReference type="ChEBI" id="CHEBI:29105"/>
        <label>2</label>
    </ligand>
</feature>
<evidence type="ECO:0000256" key="1">
    <source>
        <dbReference type="PIRSR" id="PIRSR601952-1"/>
    </source>
</evidence>
<dbReference type="OrthoDB" id="9794455at2"/>
<evidence type="ECO:0000256" key="2">
    <source>
        <dbReference type="PIRSR" id="PIRSR601952-2"/>
    </source>
</evidence>
<evidence type="ECO:0000256" key="4">
    <source>
        <dbReference type="SAM" id="SignalP"/>
    </source>
</evidence>
<evidence type="ECO:0000256" key="3">
    <source>
        <dbReference type="RuleBase" id="RU003946"/>
    </source>
</evidence>
<keyword evidence="2" id="KW-0479">Metal-binding</keyword>
<organism evidence="5 6">
    <name type="scientific">Parasphaerochaeta coccoides (strain ATCC BAA-1237 / DSM 17374 / SPN1)</name>
    <name type="common">Sphaerochaeta coccoides</name>
    <dbReference type="NCBI Taxonomy" id="760011"/>
    <lineage>
        <taxon>Bacteria</taxon>
        <taxon>Pseudomonadati</taxon>
        <taxon>Spirochaetota</taxon>
        <taxon>Spirochaetia</taxon>
        <taxon>Spirochaetales</taxon>
        <taxon>Sphaerochaetaceae</taxon>
        <taxon>Parasphaerochaeta</taxon>
    </lineage>
</organism>
<dbReference type="PRINTS" id="PR00113">
    <property type="entry name" value="ALKPHPHTASE"/>
</dbReference>
<feature type="binding site" evidence="2">
    <location>
        <position position="242"/>
    </location>
    <ligand>
        <name>Mg(2+)</name>
        <dbReference type="ChEBI" id="CHEBI:18420"/>
    </ligand>
</feature>
<protein>
    <submittedName>
        <fullName evidence="5">Alkaline phosphatase</fullName>
    </submittedName>
</protein>
<dbReference type="InterPro" id="IPR001952">
    <property type="entry name" value="Alkaline_phosphatase"/>
</dbReference>
<feature type="binding site" evidence="2">
    <location>
        <position position="542"/>
    </location>
    <ligand>
        <name>Zn(2+)</name>
        <dbReference type="ChEBI" id="CHEBI:29105"/>
        <label>2</label>
    </ligand>
</feature>
<keyword evidence="2" id="KW-0862">Zinc</keyword>
<sequence length="580" mass="63012">MKKKVLLFLAAMVFAAASLQAVTIYPLDKAEILAGARFDFKVEFDEIQKNVDVDVTINGKNYSSTIGRRSALVTEKDEAGMSASALIVRDVTLPAGKYVVSAAVNGKIAKSVTWTVNEQAEQAVARNVIVLVADGLSIGHRTAARLLSRGNVEGTSQGLLNMDKMDRLGTMGTSSVDAITVDSANSMSAYMTGHKSSINALGVYADRTSDPFDDPKQENLAEIIRRTTKKSIGIVSDAELQDATPAAVVGHTRRRAEKSALMSSFLDVMPEVILGGGSAYFIPKSVQGSKRTDEINYVSEFQKAGYQFITSNTELSKLRGIAAPDRLLGLFATGNMDGHLDRTLTKGKGWSAQFTDQPDLTTMTQVALDVLSKNKEGFMLVVEAALVDKYTHPMDWERAVYDTIMFDKVIGIAQDFQKENPDTLIVVTGDHTHSISVYGTVNDDRPGDRLRDKVGTYANAGFPNYVDADGDGYPDTPDVSIRLAVGFGNHPDYYETFKPHLDGVFAPAIANEKGDYVANAQYKDKGIFMEGNLDYTESQEVHSVDDQLLSMSGPGSEQVKAYQENTAVFHYIAQALGLQP</sequence>
<keyword evidence="2" id="KW-0460">Magnesium</keyword>
<dbReference type="SMART" id="SM00098">
    <property type="entry name" value="alkPPc"/>
    <property type="match status" value="1"/>
</dbReference>
<feature type="binding site" evidence="2">
    <location>
        <position position="430"/>
    </location>
    <ligand>
        <name>Zn(2+)</name>
        <dbReference type="ChEBI" id="CHEBI:29105"/>
        <label>2</label>
    </ligand>
</feature>
<comment type="similarity">
    <text evidence="3">Belongs to the alkaline phosphatase family.</text>
</comment>
<reference evidence="5 6" key="2">
    <citation type="journal article" date="2012" name="Stand. Genomic Sci.">
        <title>Complete genome sequence of the termite hindgut bacterium Spirochaeta coccoides type strain (SPN1(T)), reclassification in the genus Sphaerochaeta as Sphaerochaeta coccoides comb. nov. and emendations of the family Spirochaetaceae and the genus Sphaerochaeta.</title>
        <authorList>
            <person name="Abt B."/>
            <person name="Han C."/>
            <person name="Scheuner C."/>
            <person name="Lu M."/>
            <person name="Lapidus A."/>
            <person name="Nolan M."/>
            <person name="Lucas S."/>
            <person name="Hammon N."/>
            <person name="Deshpande S."/>
            <person name="Cheng J.F."/>
            <person name="Tapia R."/>
            <person name="Goodwin L.A."/>
            <person name="Pitluck S."/>
            <person name="Liolios K."/>
            <person name="Pagani I."/>
            <person name="Ivanova N."/>
            <person name="Mavromatis K."/>
            <person name="Mikhailova N."/>
            <person name="Huntemann M."/>
            <person name="Pati A."/>
            <person name="Chen A."/>
            <person name="Palaniappan K."/>
            <person name="Land M."/>
            <person name="Hauser L."/>
            <person name="Brambilla E.M."/>
            <person name="Rohde M."/>
            <person name="Spring S."/>
            <person name="Gronow S."/>
            <person name="Goker M."/>
            <person name="Woyke T."/>
            <person name="Bristow J."/>
            <person name="Eisen J.A."/>
            <person name="Markowitz V."/>
            <person name="Hugenholtz P."/>
            <person name="Kyrpides N.C."/>
            <person name="Klenk H.P."/>
            <person name="Detter J.C."/>
        </authorList>
    </citation>
    <scope>NUCLEOTIDE SEQUENCE [LARGE SCALE GENOMIC DNA]</scope>
    <source>
        <strain evidence="6">ATCC BAA-1237 / DSM 17374 / SPN1</strain>
    </source>
</reference>
<feature type="binding site" evidence="2">
    <location>
        <position position="383"/>
    </location>
    <ligand>
        <name>Mg(2+)</name>
        <dbReference type="ChEBI" id="CHEBI:18420"/>
    </ligand>
</feature>
<feature type="active site" description="Phosphoserine intermediate" evidence="1">
    <location>
        <position position="183"/>
    </location>
</feature>
<keyword evidence="6" id="KW-1185">Reference proteome</keyword>
<dbReference type="AlphaFoldDB" id="F4GJX1"/>
<comment type="cofactor">
    <cofactor evidence="2">
        <name>Mg(2+)</name>
        <dbReference type="ChEBI" id="CHEBI:18420"/>
    </cofactor>
    <text evidence="2">Binds 1 Mg(2+) ion.</text>
</comment>
<dbReference type="KEGG" id="scc:Spico_0158"/>
<feature type="binding site" evidence="2">
    <location>
        <position position="134"/>
    </location>
    <ligand>
        <name>Zn(2+)</name>
        <dbReference type="ChEBI" id="CHEBI:29105"/>
        <label>2</label>
    </ligand>
</feature>
<feature type="chain" id="PRO_5003314846" evidence="4">
    <location>
        <begin position="22"/>
        <end position="580"/>
    </location>
</feature>
<dbReference type="eggNOG" id="COG1785">
    <property type="taxonomic scope" value="Bacteria"/>
</dbReference>
<reference evidence="6" key="1">
    <citation type="submission" date="2011-04" db="EMBL/GenBank/DDBJ databases">
        <title>The complete genome of Spirochaeta coccoides DSM 17374.</title>
        <authorList>
            <person name="Lucas S."/>
            <person name="Copeland A."/>
            <person name="Lapidus A."/>
            <person name="Bruce D."/>
            <person name="Goodwin L."/>
            <person name="Pitluck S."/>
            <person name="Peters L."/>
            <person name="Kyrpides N."/>
            <person name="Mavromatis K."/>
            <person name="Pagani I."/>
            <person name="Ivanova N."/>
            <person name="Ovchinnikova G."/>
            <person name="Lu M."/>
            <person name="Detter J.C."/>
            <person name="Tapia R."/>
            <person name="Han C."/>
            <person name="Land M."/>
            <person name="Hauser L."/>
            <person name="Markowitz V."/>
            <person name="Cheng J.-F."/>
            <person name="Hugenholtz P."/>
            <person name="Woyke T."/>
            <person name="Wu D."/>
            <person name="Spring S."/>
            <person name="Schroeder M."/>
            <person name="Brambilla E."/>
            <person name="Klenk H.-P."/>
            <person name="Eisen J.A."/>
        </authorList>
    </citation>
    <scope>NUCLEOTIDE SEQUENCE [LARGE SCALE GENOMIC DNA]</scope>
    <source>
        <strain evidence="6">ATCC BAA-1237 / DSM 17374 / SPN1</strain>
    </source>
</reference>
<accession>F4GJX1</accession>
<dbReference type="SUPFAM" id="SSF53649">
    <property type="entry name" value="Alkaline phosphatase-like"/>
    <property type="match status" value="1"/>
</dbReference>
<feature type="signal peptide" evidence="4">
    <location>
        <begin position="1"/>
        <end position="21"/>
    </location>
</feature>
<dbReference type="CDD" id="cd16012">
    <property type="entry name" value="ALP"/>
    <property type="match status" value="1"/>
</dbReference>
<dbReference type="GO" id="GO:0046872">
    <property type="term" value="F:metal ion binding"/>
    <property type="evidence" value="ECO:0007669"/>
    <property type="project" value="UniProtKB-KW"/>
</dbReference>
<proteinExistence type="inferred from homology"/>
<evidence type="ECO:0000313" key="5">
    <source>
        <dbReference type="EMBL" id="AEC01396.1"/>
    </source>
</evidence>
<feature type="binding site" evidence="2">
    <location>
        <position position="392"/>
    </location>
    <ligand>
        <name>Zn(2+)</name>
        <dbReference type="ChEBI" id="CHEBI:29105"/>
        <label>2</label>
    </ligand>
</feature>